<gene>
    <name evidence="2" type="ORF">F5891DRAFT_1197285</name>
</gene>
<proteinExistence type="predicted"/>
<reference evidence="2" key="1">
    <citation type="journal article" date="2020" name="New Phytol.">
        <title>Comparative genomics reveals dynamic genome evolution in host specialist ectomycorrhizal fungi.</title>
        <authorList>
            <person name="Lofgren L.A."/>
            <person name="Nguyen N.H."/>
            <person name="Vilgalys R."/>
            <person name="Ruytinx J."/>
            <person name="Liao H.L."/>
            <person name="Branco S."/>
            <person name="Kuo A."/>
            <person name="LaButti K."/>
            <person name="Lipzen A."/>
            <person name="Andreopoulos W."/>
            <person name="Pangilinan J."/>
            <person name="Riley R."/>
            <person name="Hundley H."/>
            <person name="Na H."/>
            <person name="Barry K."/>
            <person name="Grigoriev I.V."/>
            <person name="Stajich J.E."/>
            <person name="Kennedy P.G."/>
        </authorList>
    </citation>
    <scope>NUCLEOTIDE SEQUENCE</scope>
    <source>
        <strain evidence="2">FC203</strain>
    </source>
</reference>
<dbReference type="EMBL" id="JABBWK010000119">
    <property type="protein sequence ID" value="KAG1891841.1"/>
    <property type="molecule type" value="Genomic_DNA"/>
</dbReference>
<dbReference type="Pfam" id="PF18759">
    <property type="entry name" value="Plavaka"/>
    <property type="match status" value="1"/>
</dbReference>
<dbReference type="GeneID" id="64662757"/>
<comment type="caution">
    <text evidence="2">The sequence shown here is derived from an EMBL/GenBank/DDBJ whole genome shotgun (WGS) entry which is preliminary data.</text>
</comment>
<evidence type="ECO:0000313" key="3">
    <source>
        <dbReference type="Proteomes" id="UP001195769"/>
    </source>
</evidence>
<sequence length="905" mass="102314">MVDILHFVKLIPPQQSLQSTSEVDVPQFDAEDSMMDVDFDGAHFEDDGESLSEVEVYEGTGTCYAQDGVTFLDLFDADEYAECRKENLFYPFASKEGWEAADFLLRSPLSMAAINQFLELPMIHQLKFWKCQTIPSLNHTKGPIRLFWKDPVECLESLFSNPLFHDQLDFVPCHVYTTSARLLCVYSGWLTGDSAWEIQDQLPRGATVLGTVLSSDKTNITNMAGARVTHPLLLGLANIHMNTCTKLSSRAFLLTALLPIPQYLHSNPRMRGMLEDRLMHKCLSIVLKPLMKAAEIGIMMSDPVGNVCHCFMPLAAYIVDTLEACMLACMHRKTLPFTLASYLEFGDAFHHPERTRSITLEQLNSITVDPNDLEAYFQACEQYRLNGVHSPFWADWPLADPSVFLTPEPLHHWHKEFYDHDLQWCLTVVGAQELDFRISILQPTTGYHHFSGGFSKLKQVTGRAHQDLQRYIVGLIAGAAPHQFVIAICALMDVQYMAQSPLPDENLLAHIDRSLLIFHENKDVIISLKAQMGMKKPINNWFIPKLELMQSITASSCKVGALIQWSTDTTEHAHISEIKDPEKLQHFMIATTLKSTCADSNSEEFLEDEEDEEDNGDYPRTALLEELNQTRITTNYFSKARQLVGMRYDNISHPPQTFVAASTAIHLNFDPTRTGLKINEVADDFDIPDLRQALSDFLQHDARNREAGHGLGVPRRPQIDHPSVLPFERIQIWHTVHLQQVSFYDASVVLPTQTVHASPPSPTSGWPKGRRDAVLINVDRAYDWPKSGLMGHRVCELQLIMRPVPRRGSQITWQDQYLCYVHSFKMGVVDPVTEMHVLKHAKHANGAPVGDIVPLSQLRAFIHIIPQLGRAADAQLTKANSAHYHSSFFLNKYFDKQTYAALSQG</sequence>
<feature type="domain" description="DUF6830" evidence="1">
    <location>
        <begin position="635"/>
        <end position="796"/>
    </location>
</feature>
<dbReference type="RefSeq" id="XP_041218317.1">
    <property type="nucleotide sequence ID" value="XM_041368459.1"/>
</dbReference>
<dbReference type="Proteomes" id="UP001195769">
    <property type="component" value="Unassembled WGS sequence"/>
</dbReference>
<evidence type="ECO:0000259" key="1">
    <source>
        <dbReference type="Pfam" id="PF20722"/>
    </source>
</evidence>
<keyword evidence="3" id="KW-1185">Reference proteome</keyword>
<dbReference type="AlphaFoldDB" id="A0AAD4DS07"/>
<evidence type="ECO:0000313" key="2">
    <source>
        <dbReference type="EMBL" id="KAG1891841.1"/>
    </source>
</evidence>
<protein>
    <recommendedName>
        <fullName evidence="1">DUF6830 domain-containing protein</fullName>
    </recommendedName>
</protein>
<dbReference type="Pfam" id="PF20722">
    <property type="entry name" value="DUF6830"/>
    <property type="match status" value="1"/>
</dbReference>
<organism evidence="2 3">
    <name type="scientific">Suillus fuscotomentosus</name>
    <dbReference type="NCBI Taxonomy" id="1912939"/>
    <lineage>
        <taxon>Eukaryota</taxon>
        <taxon>Fungi</taxon>
        <taxon>Dikarya</taxon>
        <taxon>Basidiomycota</taxon>
        <taxon>Agaricomycotina</taxon>
        <taxon>Agaricomycetes</taxon>
        <taxon>Agaricomycetidae</taxon>
        <taxon>Boletales</taxon>
        <taxon>Suillineae</taxon>
        <taxon>Suillaceae</taxon>
        <taxon>Suillus</taxon>
    </lineage>
</organism>
<name>A0AAD4DS07_9AGAM</name>
<dbReference type="InterPro" id="IPR041078">
    <property type="entry name" value="Plavaka"/>
</dbReference>
<accession>A0AAD4DS07</accession>
<dbReference type="InterPro" id="IPR049233">
    <property type="entry name" value="DUF6830"/>
</dbReference>